<comment type="caution">
    <text evidence="1">The sequence shown here is derived from an EMBL/GenBank/DDBJ whole genome shotgun (WGS) entry which is preliminary data.</text>
</comment>
<proteinExistence type="predicted"/>
<evidence type="ECO:0000313" key="1">
    <source>
        <dbReference type="EMBL" id="KAI3762804.1"/>
    </source>
</evidence>
<dbReference type="Proteomes" id="UP001056120">
    <property type="component" value="Linkage Group LG17"/>
</dbReference>
<evidence type="ECO:0000313" key="2">
    <source>
        <dbReference type="Proteomes" id="UP001056120"/>
    </source>
</evidence>
<name>A0ACB9EUV1_9ASTR</name>
<reference evidence="2" key="1">
    <citation type="journal article" date="2022" name="Mol. Ecol. Resour.">
        <title>The genomes of chicory, endive, great burdock and yacon provide insights into Asteraceae palaeo-polyploidization history and plant inulin production.</title>
        <authorList>
            <person name="Fan W."/>
            <person name="Wang S."/>
            <person name="Wang H."/>
            <person name="Wang A."/>
            <person name="Jiang F."/>
            <person name="Liu H."/>
            <person name="Zhao H."/>
            <person name="Xu D."/>
            <person name="Zhang Y."/>
        </authorList>
    </citation>
    <scope>NUCLEOTIDE SEQUENCE [LARGE SCALE GENOMIC DNA]</scope>
    <source>
        <strain evidence="2">cv. Yunnan</strain>
    </source>
</reference>
<gene>
    <name evidence="1" type="ORF">L1987_53245</name>
</gene>
<protein>
    <submittedName>
        <fullName evidence="1">Uncharacterized protein</fullName>
    </submittedName>
</protein>
<organism evidence="1 2">
    <name type="scientific">Smallanthus sonchifolius</name>
    <dbReference type="NCBI Taxonomy" id="185202"/>
    <lineage>
        <taxon>Eukaryota</taxon>
        <taxon>Viridiplantae</taxon>
        <taxon>Streptophyta</taxon>
        <taxon>Embryophyta</taxon>
        <taxon>Tracheophyta</taxon>
        <taxon>Spermatophyta</taxon>
        <taxon>Magnoliopsida</taxon>
        <taxon>eudicotyledons</taxon>
        <taxon>Gunneridae</taxon>
        <taxon>Pentapetalae</taxon>
        <taxon>asterids</taxon>
        <taxon>campanulids</taxon>
        <taxon>Asterales</taxon>
        <taxon>Asteraceae</taxon>
        <taxon>Asteroideae</taxon>
        <taxon>Heliantheae alliance</taxon>
        <taxon>Millerieae</taxon>
        <taxon>Smallanthus</taxon>
    </lineage>
</organism>
<accession>A0ACB9EUV1</accession>
<sequence length="80" mass="9149">MAFSHPITVAAMAQVFMDNVYKLHGRPSTIVSDRDSIFLINFWQEFTRLQGISLAMSTAFTLNLMGKLRMVVHYQLSYCS</sequence>
<keyword evidence="2" id="KW-1185">Reference proteome</keyword>
<dbReference type="EMBL" id="CM042034">
    <property type="protein sequence ID" value="KAI3762804.1"/>
    <property type="molecule type" value="Genomic_DNA"/>
</dbReference>
<reference evidence="1 2" key="2">
    <citation type="journal article" date="2022" name="Mol. Ecol. Resour.">
        <title>The genomes of chicory, endive, great burdock and yacon provide insights into Asteraceae paleo-polyploidization history and plant inulin production.</title>
        <authorList>
            <person name="Fan W."/>
            <person name="Wang S."/>
            <person name="Wang H."/>
            <person name="Wang A."/>
            <person name="Jiang F."/>
            <person name="Liu H."/>
            <person name="Zhao H."/>
            <person name="Xu D."/>
            <person name="Zhang Y."/>
        </authorList>
    </citation>
    <scope>NUCLEOTIDE SEQUENCE [LARGE SCALE GENOMIC DNA]</scope>
    <source>
        <strain evidence="2">cv. Yunnan</strain>
        <tissue evidence="1">Leaves</tissue>
    </source>
</reference>